<organism evidence="1 2">
    <name type="scientific">Lentzea tibetensis</name>
    <dbReference type="NCBI Taxonomy" id="2591470"/>
    <lineage>
        <taxon>Bacteria</taxon>
        <taxon>Bacillati</taxon>
        <taxon>Actinomycetota</taxon>
        <taxon>Actinomycetes</taxon>
        <taxon>Pseudonocardiales</taxon>
        <taxon>Pseudonocardiaceae</taxon>
        <taxon>Lentzea</taxon>
    </lineage>
</organism>
<dbReference type="RefSeq" id="WP_146357686.1">
    <property type="nucleotide sequence ID" value="NZ_VOBR01000025.1"/>
</dbReference>
<dbReference type="EMBL" id="VOBR01000025">
    <property type="protein sequence ID" value="TWP47581.1"/>
    <property type="molecule type" value="Genomic_DNA"/>
</dbReference>
<keyword evidence="2" id="KW-1185">Reference proteome</keyword>
<name>A0A563EKM0_9PSEU</name>
<dbReference type="AlphaFoldDB" id="A0A563EKM0"/>
<evidence type="ECO:0000313" key="1">
    <source>
        <dbReference type="EMBL" id="TWP47581.1"/>
    </source>
</evidence>
<dbReference type="Proteomes" id="UP000316639">
    <property type="component" value="Unassembled WGS sequence"/>
</dbReference>
<dbReference type="OrthoDB" id="4946329at2"/>
<protein>
    <submittedName>
        <fullName evidence="1">ANTAR domain-containing protein</fullName>
    </submittedName>
</protein>
<gene>
    <name evidence="1" type="ORF">FKR81_31990</name>
</gene>
<accession>A0A563EKM0</accession>
<sequence length="257" mass="27506">MTAQHFSLDEFLGMVVRGVARDLPGLLGTDIAALRPRQPHHSPVVLAAHGVSLTLHEIQLRAVRGPIRVAATADGPVVSEDLWHDERWPELRLKQACTQFPDQSRVLHETRGVVSLPGLHDNGSVVVLSAYLAEAPGTGAVSILSRYERLVASAIVTTSAFTGPPRRTGRALAILQSRDDVQQATGIVMSLCRTDPVTAGRLLHDIGLRADVRPDALAAELVRMAGDPGEKPGAAPAPDPRARRIAVELWSALSRNG</sequence>
<evidence type="ECO:0000313" key="2">
    <source>
        <dbReference type="Proteomes" id="UP000316639"/>
    </source>
</evidence>
<reference evidence="1 2" key="1">
    <citation type="submission" date="2019-07" db="EMBL/GenBank/DDBJ databases">
        <title>Lentzea xizangensis sp. nov., isolated from Qinghai-Tibetan Plateau Soils.</title>
        <authorList>
            <person name="Huang J."/>
        </authorList>
    </citation>
    <scope>NUCLEOTIDE SEQUENCE [LARGE SCALE GENOMIC DNA]</scope>
    <source>
        <strain evidence="1 2">FXJ1.1311</strain>
    </source>
</reference>
<proteinExistence type="predicted"/>
<comment type="caution">
    <text evidence="1">The sequence shown here is derived from an EMBL/GenBank/DDBJ whole genome shotgun (WGS) entry which is preliminary data.</text>
</comment>